<dbReference type="Gene3D" id="2.40.30.170">
    <property type="match status" value="1"/>
</dbReference>
<name>A0A560D5G3_9BRAD</name>
<dbReference type="Proteomes" id="UP000319949">
    <property type="component" value="Unassembled WGS sequence"/>
</dbReference>
<evidence type="ECO:0000313" key="5">
    <source>
        <dbReference type="Proteomes" id="UP000319949"/>
    </source>
</evidence>
<keyword evidence="5" id="KW-1185">Reference proteome</keyword>
<keyword evidence="3" id="KW-0812">Transmembrane</keyword>
<gene>
    <name evidence="4" type="ORF">FBZ96_111116</name>
</gene>
<keyword evidence="1" id="KW-0175">Coiled coil</keyword>
<feature type="transmembrane region" description="Helical" evidence="3">
    <location>
        <begin position="29"/>
        <end position="49"/>
    </location>
</feature>
<evidence type="ECO:0000256" key="1">
    <source>
        <dbReference type="SAM" id="Coils"/>
    </source>
</evidence>
<comment type="caution">
    <text evidence="4">The sequence shown here is derived from an EMBL/GenBank/DDBJ whole genome shotgun (WGS) entry which is preliminary data.</text>
</comment>
<dbReference type="RefSeq" id="WP_145669400.1">
    <property type="nucleotide sequence ID" value="NZ_VITK01000011.1"/>
</dbReference>
<dbReference type="STRING" id="1803665.GCA_001641335_06667"/>
<dbReference type="PANTHER" id="PTHR30386">
    <property type="entry name" value="MEMBRANE FUSION SUBUNIT OF EMRAB-TOLC MULTIDRUG EFFLUX PUMP"/>
    <property type="match status" value="1"/>
</dbReference>
<dbReference type="InterPro" id="IPR050739">
    <property type="entry name" value="MFP"/>
</dbReference>
<dbReference type="AlphaFoldDB" id="A0A560D5G3"/>
<feature type="region of interest" description="Disordered" evidence="2">
    <location>
        <begin position="152"/>
        <end position="178"/>
    </location>
</feature>
<dbReference type="EMBL" id="VITK01000011">
    <property type="protein sequence ID" value="TWA92323.1"/>
    <property type="molecule type" value="Genomic_DNA"/>
</dbReference>
<dbReference type="SUPFAM" id="SSF111369">
    <property type="entry name" value="HlyD-like secretion proteins"/>
    <property type="match status" value="1"/>
</dbReference>
<dbReference type="PANTHER" id="PTHR30386:SF18">
    <property type="entry name" value="INNER MEMBRANE PROTEIN YIAV-RELATED"/>
    <property type="match status" value="1"/>
</dbReference>
<feature type="transmembrane region" description="Helical" evidence="3">
    <location>
        <begin position="6"/>
        <end position="22"/>
    </location>
</feature>
<keyword evidence="3" id="KW-0472">Membrane</keyword>
<sequence>MITLMFLTYAAICIVVFKLFRVRASTWTISTAVLGGLFGVGGLLIALNYNQPFTPDARILFYTTPIFSTVIGRVVEVPITPNVPIKKDDVLLRLDPAPFQDTVDQKKAQLAQSRQNVRMLKAAVGQAEGEEREAQAARDRTKQAYDRYAIADEEARRRQQPPPFSDLQEANERATDQESVAKLSAAKAATERARLAFESSINGVNTDVARVEAELRHAEFELTQATIRAPTDGFATQLFLRPGMAAMPMPIRPIMVFVHTDQTVFASSFPQNVVQRIEPNNEVEIAFDGVPGRIFRGKVARLVDSVAQGKLQPSGDLVLPEQRSQSPGKIVAIIQVLDDYSSYRLPPGSTAQVAVYTDHWSELALVRRILLRMKSWMNYVTAMN</sequence>
<proteinExistence type="predicted"/>
<evidence type="ECO:0000256" key="2">
    <source>
        <dbReference type="SAM" id="MobiDB-lite"/>
    </source>
</evidence>
<dbReference type="Gene3D" id="1.10.287.470">
    <property type="entry name" value="Helix hairpin bin"/>
    <property type="match status" value="1"/>
</dbReference>
<evidence type="ECO:0000313" key="4">
    <source>
        <dbReference type="EMBL" id="TWA92323.1"/>
    </source>
</evidence>
<dbReference type="OrthoDB" id="9811754at2"/>
<reference evidence="4 5" key="1">
    <citation type="submission" date="2019-06" db="EMBL/GenBank/DDBJ databases">
        <title>Genomic Encyclopedia of Type Strains, Phase IV (KMG-V): Genome sequencing to study the core and pangenomes of soil and plant-associated prokaryotes.</title>
        <authorList>
            <person name="Whitman W."/>
        </authorList>
    </citation>
    <scope>NUCLEOTIDE SEQUENCE [LARGE SCALE GENOMIC DNA]</scope>
    <source>
        <strain evidence="4 5">BR 510</strain>
    </source>
</reference>
<accession>A0A560D5G3</accession>
<feature type="coiled-coil region" evidence="1">
    <location>
        <begin position="103"/>
        <end position="140"/>
    </location>
</feature>
<evidence type="ECO:0000256" key="3">
    <source>
        <dbReference type="SAM" id="Phobius"/>
    </source>
</evidence>
<keyword evidence="3" id="KW-1133">Transmembrane helix</keyword>
<organism evidence="4 5">
    <name type="scientific">Bradyrhizobium stylosanthis</name>
    <dbReference type="NCBI Taxonomy" id="1803665"/>
    <lineage>
        <taxon>Bacteria</taxon>
        <taxon>Pseudomonadati</taxon>
        <taxon>Pseudomonadota</taxon>
        <taxon>Alphaproteobacteria</taxon>
        <taxon>Hyphomicrobiales</taxon>
        <taxon>Nitrobacteraceae</taxon>
        <taxon>Bradyrhizobium</taxon>
    </lineage>
</organism>
<protein>
    <submittedName>
        <fullName evidence="4">Multidrug resistance efflux pump</fullName>
    </submittedName>
</protein>
<dbReference type="Gene3D" id="2.40.50.100">
    <property type="match status" value="1"/>
</dbReference>